<dbReference type="Gene3D" id="3.20.19.10">
    <property type="entry name" value="Aconitase, domain 4"/>
    <property type="match status" value="1"/>
</dbReference>
<dbReference type="SUPFAM" id="SSF52016">
    <property type="entry name" value="LeuD/IlvD-like"/>
    <property type="match status" value="1"/>
</dbReference>
<dbReference type="InterPro" id="IPR036008">
    <property type="entry name" value="Aconitase_4Fe-4S_dom"/>
</dbReference>
<keyword evidence="3" id="KW-0408">Iron</keyword>
<evidence type="ECO:0000256" key="5">
    <source>
        <dbReference type="ARBA" id="ARBA00023239"/>
    </source>
</evidence>
<evidence type="ECO:0000259" key="7">
    <source>
        <dbReference type="Pfam" id="PF00694"/>
    </source>
</evidence>
<dbReference type="GO" id="GO:0170038">
    <property type="term" value="P:proteinogenic amino acid biosynthetic process"/>
    <property type="evidence" value="ECO:0007669"/>
    <property type="project" value="UniProtKB-ARBA"/>
</dbReference>
<dbReference type="Pfam" id="PF00330">
    <property type="entry name" value="Aconitase"/>
    <property type="match status" value="1"/>
</dbReference>
<feature type="domain" description="Aconitase/3-isopropylmalate dehydratase large subunit alpha/beta/alpha" evidence="6">
    <location>
        <begin position="288"/>
        <end position="630"/>
    </location>
</feature>
<dbReference type="InterPro" id="IPR050067">
    <property type="entry name" value="IPM_dehydratase_rel_enz"/>
</dbReference>
<dbReference type="InterPro" id="IPR000573">
    <property type="entry name" value="AconitaseA/IPMdHydase_ssu_swvl"/>
</dbReference>
<dbReference type="PRINTS" id="PR00415">
    <property type="entry name" value="ACONITASE"/>
</dbReference>
<feature type="domain" description="Aconitase A/isopropylmalate dehydratase small subunit swivel" evidence="7">
    <location>
        <begin position="86"/>
        <end position="133"/>
    </location>
</feature>
<organism evidence="8 9">
    <name type="scientific">Croceicoccus marinus</name>
    <dbReference type="NCBI Taxonomy" id="450378"/>
    <lineage>
        <taxon>Bacteria</taxon>
        <taxon>Pseudomonadati</taxon>
        <taxon>Pseudomonadota</taxon>
        <taxon>Alphaproteobacteria</taxon>
        <taxon>Sphingomonadales</taxon>
        <taxon>Erythrobacteraceae</taxon>
        <taxon>Croceicoccus</taxon>
    </lineage>
</organism>
<protein>
    <submittedName>
        <fullName evidence="8">3-isopropylmalate dehydratase</fullName>
    </submittedName>
</protein>
<dbReference type="GO" id="GO:0170034">
    <property type="term" value="P:L-amino acid biosynthetic process"/>
    <property type="evidence" value="ECO:0007669"/>
    <property type="project" value="UniProtKB-ARBA"/>
</dbReference>
<dbReference type="InterPro" id="IPR015931">
    <property type="entry name" value="Acnase/IPM_dHydase_lsu_aba_1/3"/>
</dbReference>
<dbReference type="KEGG" id="cman:A9D14_01010"/>
<sequence length="646" mass="69559">MQNIDFQGQIFFLSDDENKILAQLSGQRLTLAHAIPLRDDVSTDEMTSQAVCARYEDFGDGLLSAYRAGDAQPIPELAFRGTPVTVMVAGKRYGKGSSREHSPLAHKTIGVRLIIAESFERIFRQNCDNLGIFTSTDMSLADRISAGEAIAIDELVAGREALAARLLRAGGLLNLDEDAIREFALTTRPADGAPRTLTQKILQRHAIVADQDFPAGSGSFVRTDWRFSHEYYTGMIANLLHHQFGDPVPLSDPDRIILFEDHLTFAHRSPVHVNGGLLPGVERMSRRHQAFGIKYGITNHGYLPAHEGSEGICHAIMIERYAMPGEVVVGTDSHTTHSGALGALAFGVGSSDMAYALKTGNCRLTVPDSILIRLDGKLPEGVASKDIVLHLAARPELKRGSGLGKVFEFAGEAVDAMSTDERTTLTNMTAELGGFTGIVAPDAETVRFLKERRGVDFALQEWMKSDEGAPFSEIVTVDCSLISPVVAAPGDPGNAIPLSELVERPSVDIAYGGSCTGGKREDFDEYFKVLDWADRNGLKAQAGVTLFLQFGTLAVRDYCEEQGYLPVFERVGAEMLMPSCGACAGCGPGSSSSHEEVTVSAINRNFPGRSGPGQVWLGSPATVAASAIAGRLVSFDELKQQAAMAR</sequence>
<evidence type="ECO:0000256" key="1">
    <source>
        <dbReference type="ARBA" id="ARBA00011271"/>
    </source>
</evidence>
<dbReference type="GO" id="GO:0016829">
    <property type="term" value="F:lyase activity"/>
    <property type="evidence" value="ECO:0007669"/>
    <property type="project" value="UniProtKB-KW"/>
</dbReference>
<evidence type="ECO:0000256" key="4">
    <source>
        <dbReference type="ARBA" id="ARBA00023014"/>
    </source>
</evidence>
<evidence type="ECO:0000313" key="9">
    <source>
        <dbReference type="Proteomes" id="UP000195807"/>
    </source>
</evidence>
<evidence type="ECO:0000259" key="6">
    <source>
        <dbReference type="Pfam" id="PF00330"/>
    </source>
</evidence>
<keyword evidence="2" id="KW-0479">Metal-binding</keyword>
<proteinExistence type="predicted"/>
<evidence type="ECO:0000256" key="3">
    <source>
        <dbReference type="ARBA" id="ARBA00023004"/>
    </source>
</evidence>
<evidence type="ECO:0000256" key="2">
    <source>
        <dbReference type="ARBA" id="ARBA00022723"/>
    </source>
</evidence>
<accession>A0A1Z1F8E5</accession>
<dbReference type="PANTHER" id="PTHR43822">
    <property type="entry name" value="HOMOACONITASE, MITOCHONDRIAL-RELATED"/>
    <property type="match status" value="1"/>
</dbReference>
<dbReference type="OrthoDB" id="9802769at2"/>
<dbReference type="PANTHER" id="PTHR43822:SF2">
    <property type="entry name" value="HOMOACONITASE, MITOCHONDRIAL"/>
    <property type="match status" value="1"/>
</dbReference>
<name>A0A1Z1F8E5_9SPHN</name>
<dbReference type="Gene3D" id="3.30.499.10">
    <property type="entry name" value="Aconitase, domain 3"/>
    <property type="match status" value="2"/>
</dbReference>
<dbReference type="STRING" id="450378.GCA_001661675_00202"/>
<evidence type="ECO:0000313" key="8">
    <source>
        <dbReference type="EMBL" id="ARU15012.1"/>
    </source>
</evidence>
<dbReference type="GO" id="GO:0046872">
    <property type="term" value="F:metal ion binding"/>
    <property type="evidence" value="ECO:0007669"/>
    <property type="project" value="UniProtKB-KW"/>
</dbReference>
<dbReference type="EMBL" id="CP019602">
    <property type="protein sequence ID" value="ARU15012.1"/>
    <property type="molecule type" value="Genomic_DNA"/>
</dbReference>
<dbReference type="Pfam" id="PF00694">
    <property type="entry name" value="Aconitase_C"/>
    <property type="match status" value="1"/>
</dbReference>
<gene>
    <name evidence="8" type="ORF">A9D14_01010</name>
</gene>
<dbReference type="Proteomes" id="UP000195807">
    <property type="component" value="Chromosome"/>
</dbReference>
<dbReference type="AlphaFoldDB" id="A0A1Z1F8E5"/>
<dbReference type="InterPro" id="IPR001030">
    <property type="entry name" value="Acoase/IPM_deHydtase_lsu_aba"/>
</dbReference>
<keyword evidence="4" id="KW-0411">Iron-sulfur</keyword>
<comment type="subunit">
    <text evidence="1">Heterodimer of LeuC and LeuD.</text>
</comment>
<dbReference type="InterPro" id="IPR015928">
    <property type="entry name" value="Aconitase/3IPM_dehydase_swvl"/>
</dbReference>
<dbReference type="SUPFAM" id="SSF53732">
    <property type="entry name" value="Aconitase iron-sulfur domain"/>
    <property type="match status" value="1"/>
</dbReference>
<reference evidence="8 9" key="1">
    <citation type="submission" date="2017-01" db="EMBL/GenBank/DDBJ databases">
        <title>Complete genome sequence of esterase-producing bacterium Croceicoccus marinus E4A9.</title>
        <authorList>
            <person name="Wu Y.-H."/>
            <person name="Cheng H."/>
            <person name="Xu L."/>
            <person name="Huo Y.-Y."/>
            <person name="Wang C.-S."/>
            <person name="Xu X.-W."/>
        </authorList>
    </citation>
    <scope>NUCLEOTIDE SEQUENCE [LARGE SCALE GENOMIC DNA]</scope>
    <source>
        <strain evidence="8 9">E4A9</strain>
    </source>
</reference>
<keyword evidence="5" id="KW-0456">Lyase</keyword>
<dbReference type="GO" id="GO:0051536">
    <property type="term" value="F:iron-sulfur cluster binding"/>
    <property type="evidence" value="ECO:0007669"/>
    <property type="project" value="UniProtKB-KW"/>
</dbReference>
<keyword evidence="9" id="KW-1185">Reference proteome</keyword>
<dbReference type="RefSeq" id="WP_066842205.1">
    <property type="nucleotide sequence ID" value="NZ_CP019602.1"/>
</dbReference>